<dbReference type="EC" id="3.2.1.-" evidence="9"/>
<dbReference type="UniPathway" id="UPA00378"/>
<dbReference type="PANTHER" id="PTHR11742">
    <property type="entry name" value="MANNOSYL-OLIGOSACCHARIDE ALPHA-1,2-MANNOSIDASE-RELATED"/>
    <property type="match status" value="1"/>
</dbReference>
<keyword evidence="5 8" id="KW-1015">Disulfide bond</keyword>
<comment type="similarity">
    <text evidence="3 9">Belongs to the glycosyl hydrolase 47 family.</text>
</comment>
<dbReference type="EMBL" id="KV745061">
    <property type="protein sequence ID" value="OCK78404.1"/>
    <property type="molecule type" value="Genomic_DNA"/>
</dbReference>
<keyword evidence="9" id="KW-0326">Glycosidase</keyword>
<keyword evidence="7" id="KW-0106">Calcium</keyword>
<evidence type="ECO:0000256" key="7">
    <source>
        <dbReference type="PIRSR" id="PIRSR601382-2"/>
    </source>
</evidence>
<dbReference type="OrthoDB" id="8118055at2759"/>
<dbReference type="GO" id="GO:0005509">
    <property type="term" value="F:calcium ion binding"/>
    <property type="evidence" value="ECO:0007669"/>
    <property type="project" value="InterPro"/>
</dbReference>
<evidence type="ECO:0000256" key="3">
    <source>
        <dbReference type="ARBA" id="ARBA00007658"/>
    </source>
</evidence>
<evidence type="ECO:0000256" key="8">
    <source>
        <dbReference type="PIRSR" id="PIRSR601382-3"/>
    </source>
</evidence>
<feature type="chain" id="PRO_5034634703" description="alpha-1,2-Mannosidase" evidence="10">
    <location>
        <begin position="21"/>
        <end position="588"/>
    </location>
</feature>
<comment type="cofactor">
    <cofactor evidence="1 7">
        <name>Ca(2+)</name>
        <dbReference type="ChEBI" id="CHEBI:29108"/>
    </cofactor>
</comment>
<evidence type="ECO:0000256" key="2">
    <source>
        <dbReference type="ARBA" id="ARBA00004922"/>
    </source>
</evidence>
<evidence type="ECO:0000313" key="12">
    <source>
        <dbReference type="Proteomes" id="UP000250266"/>
    </source>
</evidence>
<accession>A0A8E2JDE2</accession>
<dbReference type="PRINTS" id="PR00747">
    <property type="entry name" value="GLYHDRLASE47"/>
</dbReference>
<dbReference type="AlphaFoldDB" id="A0A8E2JDE2"/>
<proteinExistence type="inferred from homology"/>
<gene>
    <name evidence="11" type="ORF">K432DRAFT_302036</name>
</gene>
<keyword evidence="10" id="KW-0732">Signal</keyword>
<dbReference type="InterPro" id="IPR012341">
    <property type="entry name" value="6hp_glycosidase-like_sf"/>
</dbReference>
<evidence type="ECO:0000256" key="4">
    <source>
        <dbReference type="ARBA" id="ARBA00022801"/>
    </source>
</evidence>
<name>A0A8E2JDE2_9PEZI</name>
<comment type="pathway">
    <text evidence="2">Protein modification; protein glycosylation.</text>
</comment>
<evidence type="ECO:0000256" key="9">
    <source>
        <dbReference type="RuleBase" id="RU361193"/>
    </source>
</evidence>
<reference evidence="11 12" key="1">
    <citation type="journal article" date="2016" name="Nat. Commun.">
        <title>Ectomycorrhizal ecology is imprinted in the genome of the dominant symbiotic fungus Cenococcum geophilum.</title>
        <authorList>
            <consortium name="DOE Joint Genome Institute"/>
            <person name="Peter M."/>
            <person name="Kohler A."/>
            <person name="Ohm R.A."/>
            <person name="Kuo A."/>
            <person name="Krutzmann J."/>
            <person name="Morin E."/>
            <person name="Arend M."/>
            <person name="Barry K.W."/>
            <person name="Binder M."/>
            <person name="Choi C."/>
            <person name="Clum A."/>
            <person name="Copeland A."/>
            <person name="Grisel N."/>
            <person name="Haridas S."/>
            <person name="Kipfer T."/>
            <person name="LaButti K."/>
            <person name="Lindquist E."/>
            <person name="Lipzen A."/>
            <person name="Maire R."/>
            <person name="Meier B."/>
            <person name="Mihaltcheva S."/>
            <person name="Molinier V."/>
            <person name="Murat C."/>
            <person name="Poggeler S."/>
            <person name="Quandt C.A."/>
            <person name="Sperisen C."/>
            <person name="Tritt A."/>
            <person name="Tisserant E."/>
            <person name="Crous P.W."/>
            <person name="Henrissat B."/>
            <person name="Nehls U."/>
            <person name="Egli S."/>
            <person name="Spatafora J.W."/>
            <person name="Grigoriev I.V."/>
            <person name="Martin F.M."/>
        </authorList>
    </citation>
    <scope>NUCLEOTIDE SEQUENCE [LARGE SCALE GENOMIC DNA]</scope>
    <source>
        <strain evidence="11 12">CBS 459.81</strain>
    </source>
</reference>
<dbReference type="GO" id="GO:0036503">
    <property type="term" value="P:ERAD pathway"/>
    <property type="evidence" value="ECO:0007669"/>
    <property type="project" value="UniProtKB-ARBA"/>
</dbReference>
<feature type="active site" description="Proton donor" evidence="6">
    <location>
        <position position="178"/>
    </location>
</feature>
<feature type="binding site" evidence="7">
    <location>
        <position position="579"/>
    </location>
    <ligand>
        <name>Ca(2+)</name>
        <dbReference type="ChEBI" id="CHEBI:29108"/>
    </ligand>
</feature>
<dbReference type="InterPro" id="IPR050749">
    <property type="entry name" value="Glycosyl_Hydrolase_47"/>
</dbReference>
<dbReference type="GO" id="GO:0004571">
    <property type="term" value="F:mannosyl-oligosaccharide 1,2-alpha-mannosidase activity"/>
    <property type="evidence" value="ECO:0007669"/>
    <property type="project" value="InterPro"/>
</dbReference>
<feature type="signal peptide" evidence="10">
    <location>
        <begin position="1"/>
        <end position="20"/>
    </location>
</feature>
<keyword evidence="12" id="KW-1185">Reference proteome</keyword>
<feature type="active site" evidence="6">
    <location>
        <position position="490"/>
    </location>
</feature>
<evidence type="ECO:0000256" key="5">
    <source>
        <dbReference type="ARBA" id="ARBA00023157"/>
    </source>
</evidence>
<dbReference type="GO" id="GO:0016020">
    <property type="term" value="C:membrane"/>
    <property type="evidence" value="ECO:0007669"/>
    <property type="project" value="InterPro"/>
</dbReference>
<evidence type="ECO:0000256" key="10">
    <source>
        <dbReference type="SAM" id="SignalP"/>
    </source>
</evidence>
<dbReference type="Gene3D" id="1.50.10.10">
    <property type="match status" value="1"/>
</dbReference>
<dbReference type="Proteomes" id="UP000250266">
    <property type="component" value="Unassembled WGS sequence"/>
</dbReference>
<dbReference type="PANTHER" id="PTHR11742:SF29">
    <property type="entry name" value="ALPHA-1,2-MANNOSIDASE"/>
    <property type="match status" value="1"/>
</dbReference>
<feature type="disulfide bond" evidence="8">
    <location>
        <begin position="385"/>
        <end position="414"/>
    </location>
</feature>
<dbReference type="InterPro" id="IPR036026">
    <property type="entry name" value="Seven-hairpin_glycosidases"/>
</dbReference>
<keyword evidence="7" id="KW-0479">Metal-binding</keyword>
<dbReference type="GO" id="GO:0005975">
    <property type="term" value="P:carbohydrate metabolic process"/>
    <property type="evidence" value="ECO:0007669"/>
    <property type="project" value="InterPro"/>
</dbReference>
<evidence type="ECO:0000256" key="6">
    <source>
        <dbReference type="PIRSR" id="PIRSR601382-1"/>
    </source>
</evidence>
<keyword evidence="4 9" id="KW-0378">Hydrolase</keyword>
<dbReference type="FunFam" id="1.50.10.10:FF:000037">
    <property type="entry name" value="alpha-1,2-Mannosidase"/>
    <property type="match status" value="1"/>
</dbReference>
<dbReference type="GO" id="GO:0005783">
    <property type="term" value="C:endoplasmic reticulum"/>
    <property type="evidence" value="ECO:0007669"/>
    <property type="project" value="TreeGrafter"/>
</dbReference>
<feature type="active site" description="Proton donor" evidence="6">
    <location>
        <position position="428"/>
    </location>
</feature>
<evidence type="ECO:0000313" key="11">
    <source>
        <dbReference type="EMBL" id="OCK78404.1"/>
    </source>
</evidence>
<evidence type="ECO:0000256" key="1">
    <source>
        <dbReference type="ARBA" id="ARBA00001913"/>
    </source>
</evidence>
<protein>
    <recommendedName>
        <fullName evidence="9">alpha-1,2-Mannosidase</fullName>
        <ecNumber evidence="9">3.2.1.-</ecNumber>
    </recommendedName>
</protein>
<feature type="active site" evidence="6">
    <location>
        <position position="314"/>
    </location>
</feature>
<dbReference type="SUPFAM" id="SSF48225">
    <property type="entry name" value="Seven-hairpin glycosidases"/>
    <property type="match status" value="1"/>
</dbReference>
<dbReference type="InterPro" id="IPR001382">
    <property type="entry name" value="Glyco_hydro_47"/>
</dbReference>
<dbReference type="Pfam" id="PF01532">
    <property type="entry name" value="Glyco_hydro_47"/>
    <property type="match status" value="1"/>
</dbReference>
<organism evidence="11 12">
    <name type="scientific">Lepidopterella palustris CBS 459.81</name>
    <dbReference type="NCBI Taxonomy" id="1314670"/>
    <lineage>
        <taxon>Eukaryota</taxon>
        <taxon>Fungi</taxon>
        <taxon>Dikarya</taxon>
        <taxon>Ascomycota</taxon>
        <taxon>Pezizomycotina</taxon>
        <taxon>Dothideomycetes</taxon>
        <taxon>Pleosporomycetidae</taxon>
        <taxon>Mytilinidiales</taxon>
        <taxon>Argynnaceae</taxon>
        <taxon>Lepidopterella</taxon>
    </lineage>
</organism>
<sequence>MLVLALTAIPGIVYLSSCWTQPINLDNGGLDRYMNEFKIKVEHRSQNSFDWHNAPVHNQLNAFTHLPNGTSLTIPRVQYHFTSESKTRAAQRETRRQAVKDVFIKCWTSYEKYAWGSDELKPYTKVPIDTSWGWGVTLIDSLDTLYIMGLKTQYEKAVAEVAKIDVGKTPSVTLSVFETTIRILGGLISAYDLSHDETLLEKATNVGDMLYMAFDTPNRMPVDRLPFEEAKLGGGFIADQRISLAGIGSLTMEFVRLSQLTTDSKYYDAVARITDMLDANQDNTTLPGMFPTWINANATDLSEATSYTLGAEADSVYEYFPKAFALLGGQEPVYRKLYERSMEVVENHMLFRPMLPGGEDVLISGDVKVLGGKPVLDPEGQHLTCFAGGMFALAGRLFDYKHHVDIGAKLTKGCVYTYKAMPSGIMPEIFDMVACESQKSCPWNQTKWEADVIQRSYPVYSDDALRAAKKERLPKGFTAIKDRRYLLRPEAIESVFILYRITGDSWYQDAAWDMFTAIQERTATEHANSGIPDVTLGKDEFPPSSDSMESFWLAETLKYFYLVFSPPDLISLDDFVLNTEAHPFRRPK</sequence>